<gene>
    <name evidence="2" type="ORF">Cgig2_021917</name>
</gene>
<comment type="caution">
    <text evidence="2">The sequence shown here is derived from an EMBL/GenBank/DDBJ whole genome shotgun (WGS) entry which is preliminary data.</text>
</comment>
<evidence type="ECO:0000256" key="1">
    <source>
        <dbReference type="SAM" id="MobiDB-lite"/>
    </source>
</evidence>
<dbReference type="EMBL" id="JAKOGI010001489">
    <property type="protein sequence ID" value="KAJ8425354.1"/>
    <property type="molecule type" value="Genomic_DNA"/>
</dbReference>
<organism evidence="2 3">
    <name type="scientific">Carnegiea gigantea</name>
    <dbReference type="NCBI Taxonomy" id="171969"/>
    <lineage>
        <taxon>Eukaryota</taxon>
        <taxon>Viridiplantae</taxon>
        <taxon>Streptophyta</taxon>
        <taxon>Embryophyta</taxon>
        <taxon>Tracheophyta</taxon>
        <taxon>Spermatophyta</taxon>
        <taxon>Magnoliopsida</taxon>
        <taxon>eudicotyledons</taxon>
        <taxon>Gunneridae</taxon>
        <taxon>Pentapetalae</taxon>
        <taxon>Caryophyllales</taxon>
        <taxon>Cactineae</taxon>
        <taxon>Cactaceae</taxon>
        <taxon>Cactoideae</taxon>
        <taxon>Echinocereeae</taxon>
        <taxon>Carnegiea</taxon>
    </lineage>
</organism>
<name>A0A9Q1GTM9_9CARY</name>
<sequence length="326" mass="35240">MGMGRGDSVPGVMQHEGLQCTDKDGEGTVHTGEGRVCTSPGKDMHSFCTKIESANVGSGEDAEERDPFGEGMEPGEEEEMIASPTAAEDYVLPAVDCDTAQADTSGRGEEGIVRVGGEGSTSTIVKRIWRSPRRRQRSAKQVSPYINPIASMRTGKRTMQNVYTSRKQSRKASSTTSKEQEVEDIGVAATEAAMKGMMVMAVVVQIAAVGSLDDGVGRNHDMVAHSEEEQLMKIESVTERTTAPEAIQTVHTMDEPITVSANDTSATDHDTGPSITQVHCFPFPMLSYIMVSLFHTLDLSPTGEFHVRICTHPLVVVYPGMRFSLL</sequence>
<reference evidence="2" key="1">
    <citation type="submission" date="2022-04" db="EMBL/GenBank/DDBJ databases">
        <title>Carnegiea gigantea Genome sequencing and assembly v2.</title>
        <authorList>
            <person name="Copetti D."/>
            <person name="Sanderson M.J."/>
            <person name="Burquez A."/>
            <person name="Wojciechowski M.F."/>
        </authorList>
    </citation>
    <scope>NUCLEOTIDE SEQUENCE</scope>
    <source>
        <strain evidence="2">SGP5-SGP5p</strain>
        <tissue evidence="2">Aerial part</tissue>
    </source>
</reference>
<keyword evidence="3" id="KW-1185">Reference proteome</keyword>
<dbReference type="AlphaFoldDB" id="A0A9Q1GTM9"/>
<protein>
    <submittedName>
        <fullName evidence="2">Uncharacterized protein</fullName>
    </submittedName>
</protein>
<evidence type="ECO:0000313" key="3">
    <source>
        <dbReference type="Proteomes" id="UP001153076"/>
    </source>
</evidence>
<accession>A0A9Q1GTM9</accession>
<proteinExistence type="predicted"/>
<feature type="region of interest" description="Disordered" evidence="1">
    <location>
        <begin position="157"/>
        <end position="180"/>
    </location>
</feature>
<feature type="region of interest" description="Disordered" evidence="1">
    <location>
        <begin position="55"/>
        <end position="75"/>
    </location>
</feature>
<evidence type="ECO:0000313" key="2">
    <source>
        <dbReference type="EMBL" id="KAJ8425354.1"/>
    </source>
</evidence>
<dbReference type="Proteomes" id="UP001153076">
    <property type="component" value="Unassembled WGS sequence"/>
</dbReference>
<feature type="region of interest" description="Disordered" evidence="1">
    <location>
        <begin position="18"/>
        <end position="37"/>
    </location>
</feature>
<feature type="compositionally biased region" description="Polar residues" evidence="1">
    <location>
        <begin position="157"/>
        <end position="177"/>
    </location>
</feature>